<dbReference type="GO" id="GO:0015631">
    <property type="term" value="F:tubulin binding"/>
    <property type="evidence" value="ECO:0000318"/>
    <property type="project" value="GO_Central"/>
</dbReference>
<feature type="compositionally biased region" description="Low complexity" evidence="12">
    <location>
        <begin position="234"/>
        <end position="246"/>
    </location>
</feature>
<feature type="compositionally biased region" description="Basic and acidic residues" evidence="12">
    <location>
        <begin position="315"/>
        <end position="324"/>
    </location>
</feature>
<dbReference type="PANTHER" id="PTHR10331">
    <property type="entry name" value="T COMPLEX PROTEIN 10"/>
    <property type="match status" value="1"/>
</dbReference>
<feature type="compositionally biased region" description="Basic and acidic residues" evidence="12">
    <location>
        <begin position="426"/>
        <end position="446"/>
    </location>
</feature>
<feature type="compositionally biased region" description="Polar residues" evidence="12">
    <location>
        <begin position="373"/>
        <end position="387"/>
    </location>
</feature>
<evidence type="ECO:0000256" key="9">
    <source>
        <dbReference type="ARBA" id="ARBA00081769"/>
    </source>
</evidence>
<feature type="domain" description="Centromere protein J C-terminal" evidence="13">
    <location>
        <begin position="1304"/>
        <end position="1334"/>
    </location>
</feature>
<comment type="subunit">
    <text evidence="7">Forms homodimers. Associates with microtubules plus ends; binds to beta-tubulin subunits exposed on microtubule outer surface at its distal tip; also associates with microtubule lattice. Associated with the gamma-tubulin complex. Interacts with the head domain of EPB41. Interacts with LYST. Interacts with CEP152 (via C-terminus). Interacts with STIL. Forms a complex with STIL and SASS6.</text>
</comment>
<evidence type="ECO:0000256" key="4">
    <source>
        <dbReference type="ARBA" id="ARBA00022553"/>
    </source>
</evidence>
<evidence type="ECO:0000256" key="10">
    <source>
        <dbReference type="ARBA" id="ARBA00083148"/>
    </source>
</evidence>
<comment type="subcellular location">
    <subcellularLocation>
        <location evidence="1">Cytoplasm</location>
        <location evidence="1">Cytoskeleton</location>
        <location evidence="1">Microtubule organizing center</location>
        <location evidence="1">Centrosome</location>
        <location evidence="1">Centriole</location>
    </subcellularLocation>
</comment>
<evidence type="ECO:0000256" key="7">
    <source>
        <dbReference type="ARBA" id="ARBA00064598"/>
    </source>
</evidence>
<dbReference type="GeneID" id="118425969"/>
<feature type="compositionally biased region" description="Basic and acidic residues" evidence="12">
    <location>
        <begin position="858"/>
        <end position="870"/>
    </location>
</feature>
<organism evidence="15 16">
    <name type="scientific">Branchiostoma floridae</name>
    <name type="common">Florida lancelet</name>
    <name type="synonym">Amphioxus</name>
    <dbReference type="NCBI Taxonomy" id="7739"/>
    <lineage>
        <taxon>Eukaryota</taxon>
        <taxon>Metazoa</taxon>
        <taxon>Chordata</taxon>
        <taxon>Cephalochordata</taxon>
        <taxon>Leptocardii</taxon>
        <taxon>Amphioxiformes</taxon>
        <taxon>Branchiostomatidae</taxon>
        <taxon>Branchiostoma</taxon>
    </lineage>
</organism>
<evidence type="ECO:0000256" key="8">
    <source>
        <dbReference type="ARBA" id="ARBA00069791"/>
    </source>
</evidence>
<feature type="compositionally biased region" description="Basic and acidic residues" evidence="12">
    <location>
        <begin position="1047"/>
        <end position="1068"/>
    </location>
</feature>
<dbReference type="Pfam" id="PF07202">
    <property type="entry name" value="Tcp10_C"/>
    <property type="match status" value="4"/>
</dbReference>
<evidence type="ECO:0000259" key="13">
    <source>
        <dbReference type="Pfam" id="PF07202"/>
    </source>
</evidence>
<feature type="coiled-coil region" evidence="11">
    <location>
        <begin position="191"/>
        <end position="218"/>
    </location>
</feature>
<dbReference type="InterPro" id="IPR047002">
    <property type="entry name" value="Tcp10_C_sf"/>
</dbReference>
<dbReference type="GO" id="GO:0005813">
    <property type="term" value="C:centrosome"/>
    <property type="evidence" value="ECO:0000318"/>
    <property type="project" value="GO_Central"/>
</dbReference>
<keyword evidence="3" id="KW-0963">Cytoplasm</keyword>
<dbReference type="GO" id="GO:0061511">
    <property type="term" value="P:centriole elongation"/>
    <property type="evidence" value="ECO:0000318"/>
    <property type="project" value="GO_Central"/>
</dbReference>
<evidence type="ECO:0000256" key="12">
    <source>
        <dbReference type="SAM" id="MobiDB-lite"/>
    </source>
</evidence>
<dbReference type="GO" id="GO:0005874">
    <property type="term" value="C:microtubule"/>
    <property type="evidence" value="ECO:0007669"/>
    <property type="project" value="UniProtKB-KW"/>
</dbReference>
<proteinExistence type="inferred from homology"/>
<evidence type="ECO:0000256" key="1">
    <source>
        <dbReference type="ARBA" id="ARBA00004114"/>
    </source>
</evidence>
<feature type="compositionally biased region" description="Basic and acidic residues" evidence="12">
    <location>
        <begin position="659"/>
        <end position="670"/>
    </location>
</feature>
<feature type="compositionally biased region" description="Polar residues" evidence="12">
    <location>
        <begin position="501"/>
        <end position="515"/>
    </location>
</feature>
<evidence type="ECO:0000256" key="3">
    <source>
        <dbReference type="ARBA" id="ARBA00022490"/>
    </source>
</evidence>
<keyword evidence="6" id="KW-0206">Cytoskeleton</keyword>
<accession>A0A9J7M0U9</accession>
<dbReference type="RefSeq" id="XP_035691045.1">
    <property type="nucleotide sequence ID" value="XM_035835152.1"/>
</dbReference>
<feature type="compositionally biased region" description="Polar residues" evidence="12">
    <location>
        <begin position="247"/>
        <end position="259"/>
    </location>
</feature>
<feature type="domain" description="CENPJ tubulin-binding region" evidence="14">
    <location>
        <begin position="407"/>
        <end position="464"/>
    </location>
</feature>
<keyword evidence="4" id="KW-0597">Phosphoprotein</keyword>
<dbReference type="KEGG" id="bfo:118425969"/>
<name>A0A9J7M0U9_BRAFL</name>
<feature type="domain" description="Centromere protein J C-terminal" evidence="13">
    <location>
        <begin position="1266"/>
        <end position="1300"/>
    </location>
</feature>
<dbReference type="GO" id="GO:0060271">
    <property type="term" value="P:cilium assembly"/>
    <property type="evidence" value="ECO:0000318"/>
    <property type="project" value="GO_Central"/>
</dbReference>
<reference evidence="16" key="2">
    <citation type="submission" date="2025-08" db="UniProtKB">
        <authorList>
            <consortium name="RefSeq"/>
        </authorList>
    </citation>
    <scope>IDENTIFICATION</scope>
    <source>
        <strain evidence="16">S238N-H82</strain>
        <tissue evidence="16">Testes</tissue>
    </source>
</reference>
<feature type="compositionally biased region" description="Acidic residues" evidence="12">
    <location>
        <begin position="695"/>
        <end position="707"/>
    </location>
</feature>
<feature type="region of interest" description="Disordered" evidence="12">
    <location>
        <begin position="223"/>
        <end position="570"/>
    </location>
</feature>
<comment type="similarity">
    <text evidence="2">Belongs to the TCP10 family.</text>
</comment>
<evidence type="ECO:0000313" key="16">
    <source>
        <dbReference type="RefSeq" id="XP_035691045.1"/>
    </source>
</evidence>
<feature type="compositionally biased region" description="Acidic residues" evidence="12">
    <location>
        <begin position="671"/>
        <end position="686"/>
    </location>
</feature>
<evidence type="ECO:0000256" key="6">
    <source>
        <dbReference type="ARBA" id="ARBA00023212"/>
    </source>
</evidence>
<dbReference type="PANTHER" id="PTHR10331:SF6">
    <property type="entry name" value="SPINDLE ASSEMBLY ABNORMAL 4"/>
    <property type="match status" value="1"/>
</dbReference>
<keyword evidence="15" id="KW-1185">Reference proteome</keyword>
<dbReference type="OrthoDB" id="10252174at2759"/>
<feature type="compositionally biased region" description="Low complexity" evidence="12">
    <location>
        <begin position="266"/>
        <end position="285"/>
    </location>
</feature>
<feature type="coiled-coil region" evidence="11">
    <location>
        <begin position="876"/>
        <end position="1020"/>
    </location>
</feature>
<keyword evidence="11" id="KW-0175">Coiled coil</keyword>
<feature type="region of interest" description="Disordered" evidence="12">
    <location>
        <begin position="631"/>
        <end position="870"/>
    </location>
</feature>
<dbReference type="InterPro" id="IPR009852">
    <property type="entry name" value="CENPJ_C_dom"/>
</dbReference>
<sequence>MQGQGDIPAYGPSQPVLPGRERLAFPLDSYGPRSGVLLGFGGADAPSFPMDGHSLPGFPQNRDQLYGTTAMPNFSMLQTMNKGGRGDAAVSLPYVNGKENQEPLDSTTGGVMRQHAWNKSELGGQMIESSVQPSHSVGGQGLEGGPLPLSQKGSVRGRAPLITDADMMEHVRAKQHAHLMSHMHQLQAWQREQQEQLLRQQMEQLARIRQEQEKMKSLLVAQRTGHWGGEVKAPSSPKQRSPSRSKTGVSPTGSRQPLSPSHRPWGTRSPPRAGPGSSPGRPRSTLPDALARASMSPRRLAQSFLPQDDLPQAPESHDHMRQSRMEAPVPAPTDSDLGSVMDDGPPLEMEGVFPLPETASEMEDDQSVDHAQEQGNDTDSRGNTTPPSSLPKDSRSNSSQGSGTPEDERPIKPLSAGRPKTFEQLLEEKLHLEESKKDSENVDGPKQKATKRPFLRKGQGLARFGLTQNRTAGKTPPSEDVQETRHTNQTGRSTTQREKVSSINDKVSSQRTSAHSTPPTSSSVRQPKRLITTLKLRPQPVRKSVAVTQEKVAPQPTVAKEPVDNGDALPVENTRQEMEDEGRTAEVHGSPTSVASWDMSFQVRLQELEQKEQLEDEELKEFEMLERMAANMSSFMGSTPAKANMSRSQGPSGSLRQPVKSDDEGHKMNEDDVQLEQTLEEEDSDLDCTIREQPEGDDDWWHDEDEGQESKTDSPHGVAVSAETAEELQDRTDMEKEDDRDSESGHDDAAAVSSQARNVDFDDDDSWGDISNKGLEEDDHDTTLDDSIVAGAPPLDTSTPPAKANRLGFSTRGQGSPRSDEAPAPVSVEPPPTSELVAKLFPKLKPSKPKVSAEQEEQQQKLHTAAEKSVGEGFQSKVLRDKLAQLETEIERFRQENTALAKLRADREEGMQRLQQEMTEFEKLKSDELKRLEEFRQQEAAKLKKERKLFEQHKKALLQPDKKERAEIEELREQVQELQDELQRREQRWQSSLNRLKNQLQAAQNESQELREELRMMEKQRLDAWSKADTKKKDHAPAKAFHKQKVRKEISPEKDEETKSSEDSDKSPEMPAPPKSQLQSQKDRKEKRTGHFPLDEWDSDSVPEETPRKIPIAAALEEHPSGVKTSDGPKPRRPLQRKKAVKFAGDEDLSLEEEDADAVEHLQHGDGKTENVLKDGRRVITFSNGTRKEISADGQTLIVTFCNGDIKQIMPDQRVIYYYAEAQTTHTTYPDGLEILQFPNSQMEKHYPDGTKEITFPDQTIKYLFPNGDEESIFQDGTVLRVSKSGDRVVEFANGQREIHTLNYKKREYPDGTVKTVYPDGKQETRYSNGRIRVKDKDGNIVVDKRM</sequence>
<evidence type="ECO:0000313" key="15">
    <source>
        <dbReference type="Proteomes" id="UP000001554"/>
    </source>
</evidence>
<dbReference type="OMA" id="THKRREY"/>
<feature type="compositionally biased region" description="Polar residues" evidence="12">
    <location>
        <begin position="645"/>
        <end position="655"/>
    </location>
</feature>
<feature type="region of interest" description="Disordered" evidence="12">
    <location>
        <begin position="1021"/>
        <end position="1138"/>
    </location>
</feature>
<dbReference type="Pfam" id="PF25779">
    <property type="entry name" value="Tubulin-bind_CPAP"/>
    <property type="match status" value="1"/>
</dbReference>
<dbReference type="GO" id="GO:1902117">
    <property type="term" value="P:positive regulation of organelle assembly"/>
    <property type="evidence" value="ECO:0007669"/>
    <property type="project" value="UniProtKB-ARBA"/>
</dbReference>
<feature type="domain" description="Centromere protein J C-terminal" evidence="13">
    <location>
        <begin position="1160"/>
        <end position="1190"/>
    </location>
</feature>
<reference evidence="15" key="1">
    <citation type="journal article" date="2020" name="Nat. Ecol. Evol.">
        <title>Deeply conserved synteny resolves early events in vertebrate evolution.</title>
        <authorList>
            <person name="Simakov O."/>
            <person name="Marletaz F."/>
            <person name="Yue J.X."/>
            <person name="O'Connell B."/>
            <person name="Jenkins J."/>
            <person name="Brandt A."/>
            <person name="Calef R."/>
            <person name="Tung C.H."/>
            <person name="Huang T.K."/>
            <person name="Schmutz J."/>
            <person name="Satoh N."/>
            <person name="Yu J.K."/>
            <person name="Putnam N.H."/>
            <person name="Green R.E."/>
            <person name="Rokhsar D.S."/>
        </authorList>
    </citation>
    <scope>NUCLEOTIDE SEQUENCE [LARGE SCALE GENOMIC DNA]</scope>
    <source>
        <strain evidence="15">S238N-H82</strain>
    </source>
</reference>
<dbReference type="InterPro" id="IPR026581">
    <property type="entry name" value="TCP10L/CENPJ"/>
</dbReference>
<evidence type="ECO:0000259" key="14">
    <source>
        <dbReference type="Pfam" id="PF25779"/>
    </source>
</evidence>
<dbReference type="GO" id="GO:0005814">
    <property type="term" value="C:centriole"/>
    <property type="evidence" value="ECO:0000318"/>
    <property type="project" value="GO_Central"/>
</dbReference>
<dbReference type="InterPro" id="IPR058029">
    <property type="entry name" value="Tubulin-bd_CENPJ"/>
</dbReference>
<evidence type="ECO:0000256" key="5">
    <source>
        <dbReference type="ARBA" id="ARBA00022701"/>
    </source>
</evidence>
<feature type="domain" description="Centromere protein J C-terminal" evidence="13">
    <location>
        <begin position="1230"/>
        <end position="1258"/>
    </location>
</feature>
<dbReference type="Gene3D" id="2.60.450.20">
    <property type="match status" value="1"/>
</dbReference>
<feature type="region of interest" description="Disordered" evidence="12">
    <location>
        <begin position="131"/>
        <end position="154"/>
    </location>
</feature>
<evidence type="ECO:0000256" key="2">
    <source>
        <dbReference type="ARBA" id="ARBA00005627"/>
    </source>
</evidence>
<protein>
    <recommendedName>
        <fullName evidence="8">Centrosomal P4.1-associated protein</fullName>
    </recommendedName>
    <alternativeName>
        <fullName evidence="9">Centromere protein J</fullName>
    </alternativeName>
    <alternativeName>
        <fullName evidence="10">Centrosome assembly and centriole elongation protein</fullName>
    </alternativeName>
</protein>
<dbReference type="FunFam" id="2.60.450.20:FF:000001">
    <property type="entry name" value="Centromere protein J"/>
    <property type="match status" value="1"/>
</dbReference>
<feature type="compositionally biased region" description="Basic and acidic residues" evidence="12">
    <location>
        <begin position="728"/>
        <end position="749"/>
    </location>
</feature>
<keyword evidence="5" id="KW-0493">Microtubule</keyword>
<evidence type="ECO:0000256" key="11">
    <source>
        <dbReference type="SAM" id="Coils"/>
    </source>
</evidence>
<dbReference type="Proteomes" id="UP000001554">
    <property type="component" value="Chromosome 11"/>
</dbReference>
<feature type="compositionally biased region" description="Basic and acidic residues" evidence="12">
    <location>
        <begin position="1021"/>
        <end position="1037"/>
    </location>
</feature>
<gene>
    <name evidence="16" type="primary">LOC118425969</name>
</gene>